<keyword evidence="11" id="KW-0325">Glycoprotein</keyword>
<keyword evidence="9 12" id="KW-0333">Golgi apparatus</keyword>
<evidence type="ECO:0000256" key="11">
    <source>
        <dbReference type="ARBA" id="ARBA00023180"/>
    </source>
</evidence>
<evidence type="ECO:0000256" key="7">
    <source>
        <dbReference type="ARBA" id="ARBA00022968"/>
    </source>
</evidence>
<dbReference type="GO" id="GO:0032580">
    <property type="term" value="C:Golgi cisterna membrane"/>
    <property type="evidence" value="ECO:0007669"/>
    <property type="project" value="UniProtKB-SubCell"/>
</dbReference>
<dbReference type="InterPro" id="IPR055270">
    <property type="entry name" value="Glyco_tran_10_C"/>
</dbReference>
<dbReference type="Pfam" id="PF00852">
    <property type="entry name" value="Glyco_transf_10"/>
    <property type="match status" value="1"/>
</dbReference>
<dbReference type="EMBL" id="BGZK01001096">
    <property type="protein sequence ID" value="GBP71068.1"/>
    <property type="molecule type" value="Genomic_DNA"/>
</dbReference>
<accession>A0A4C1Y571</accession>
<dbReference type="Pfam" id="PF17039">
    <property type="entry name" value="Glyco_tran_10_N"/>
    <property type="match status" value="1"/>
</dbReference>
<evidence type="ECO:0000313" key="17">
    <source>
        <dbReference type="Proteomes" id="UP000299102"/>
    </source>
</evidence>
<dbReference type="InterPro" id="IPR031481">
    <property type="entry name" value="Glyco_tran_10_N"/>
</dbReference>
<feature type="transmembrane region" description="Helical" evidence="12">
    <location>
        <begin position="86"/>
        <end position="103"/>
    </location>
</feature>
<evidence type="ECO:0000256" key="5">
    <source>
        <dbReference type="ARBA" id="ARBA00022679"/>
    </source>
</evidence>
<dbReference type="GO" id="GO:0008417">
    <property type="term" value="F:fucosyltransferase activity"/>
    <property type="evidence" value="ECO:0007669"/>
    <property type="project" value="InterPro"/>
</dbReference>
<evidence type="ECO:0000259" key="14">
    <source>
        <dbReference type="Pfam" id="PF00852"/>
    </source>
</evidence>
<proteinExistence type="inferred from homology"/>
<feature type="domain" description="Fucosyltransferase C-terminal" evidence="14">
    <location>
        <begin position="283"/>
        <end position="459"/>
    </location>
</feature>
<keyword evidence="6 12" id="KW-0812">Transmembrane</keyword>
<evidence type="ECO:0000256" key="10">
    <source>
        <dbReference type="ARBA" id="ARBA00023136"/>
    </source>
</evidence>
<feature type="region of interest" description="Disordered" evidence="13">
    <location>
        <begin position="1"/>
        <end position="21"/>
    </location>
</feature>
<keyword evidence="4 12" id="KW-0328">Glycosyltransferase</keyword>
<dbReference type="STRING" id="151549.A0A4C1Y571"/>
<sequence length="470" mass="53319">MTSYPARGVVVEQPPDRNTNGHCTAGGHADGAYPLEDGVSRNAVSEQPSERQTLRRNRIGRASIVVSADGNAAVRAPPVMRMRARALLLLCVCLCIPLAVNWLEWERPVRLTHAPPPPTSSNSTKLILSWVPFFGDPYFAFGAGKSAFAQHGCPVADCEITDDRLRVPQHHFDALLFHGFEFYELFFGKPLHRSPHQLYVFMTLESSHRTPVPERFRYFYNVTLTYRLDSDVPWPYFIVRDRESGARIAPGPRVLWREPSSPPLDRADWRLTLERIRAKAQPARAAWFVSNCHSKSAREIFARELGEHMAVDVYGGCGQNECPSAAHPNCSQLLTERYHFYLAFENSLCEDYLTEKVLHGLWATAVPVVLSGARLSRFLPPRSYVNARGSTPAQLAERLTRLAADPEQFAQYLWWQDHYQIERTMPGDQHELGKHPLCVLCALLHAPTTIPTYRDIIAWWEDDEFNTTDV</sequence>
<protein>
    <recommendedName>
        <fullName evidence="12">Fucosyltransferase</fullName>
        <ecNumber evidence="12">2.4.1.-</ecNumber>
    </recommendedName>
</protein>
<comment type="pathway">
    <text evidence="2">Protein modification; protein glycosylation.</text>
</comment>
<evidence type="ECO:0000256" key="12">
    <source>
        <dbReference type="RuleBase" id="RU003832"/>
    </source>
</evidence>
<dbReference type="UniPathway" id="UPA00378"/>
<dbReference type="AlphaFoldDB" id="A0A4C1Y571"/>
<evidence type="ECO:0000256" key="13">
    <source>
        <dbReference type="SAM" id="MobiDB-lite"/>
    </source>
</evidence>
<comment type="similarity">
    <text evidence="3 12">Belongs to the glycosyltransferase 10 family.</text>
</comment>
<dbReference type="InterPro" id="IPR038577">
    <property type="entry name" value="GT10-like_C_sf"/>
</dbReference>
<organism evidence="16 17">
    <name type="scientific">Eumeta variegata</name>
    <name type="common">Bagworm moth</name>
    <name type="synonym">Eumeta japonica</name>
    <dbReference type="NCBI Taxonomy" id="151549"/>
    <lineage>
        <taxon>Eukaryota</taxon>
        <taxon>Metazoa</taxon>
        <taxon>Ecdysozoa</taxon>
        <taxon>Arthropoda</taxon>
        <taxon>Hexapoda</taxon>
        <taxon>Insecta</taxon>
        <taxon>Pterygota</taxon>
        <taxon>Neoptera</taxon>
        <taxon>Endopterygota</taxon>
        <taxon>Lepidoptera</taxon>
        <taxon>Glossata</taxon>
        <taxon>Ditrysia</taxon>
        <taxon>Tineoidea</taxon>
        <taxon>Psychidae</taxon>
        <taxon>Oiketicinae</taxon>
        <taxon>Eumeta</taxon>
    </lineage>
</organism>
<dbReference type="OrthoDB" id="427096at2759"/>
<evidence type="ECO:0000256" key="2">
    <source>
        <dbReference type="ARBA" id="ARBA00004922"/>
    </source>
</evidence>
<dbReference type="PANTHER" id="PTHR48438">
    <property type="entry name" value="ALPHA-(1,3)-FUCOSYLTRANSFERASE C-RELATED"/>
    <property type="match status" value="1"/>
</dbReference>
<name>A0A4C1Y571_EUMVA</name>
<keyword evidence="7" id="KW-0735">Signal-anchor</keyword>
<comment type="caution">
    <text evidence="16">The sequence shown here is derived from an EMBL/GenBank/DDBJ whole genome shotgun (WGS) entry which is preliminary data.</text>
</comment>
<gene>
    <name evidence="16" type="primary">FucTC</name>
    <name evidence="16" type="ORF">EVAR_49406_1</name>
</gene>
<dbReference type="EC" id="2.4.1.-" evidence="12"/>
<keyword evidence="8 12" id="KW-1133">Transmembrane helix</keyword>
<evidence type="ECO:0000256" key="9">
    <source>
        <dbReference type="ARBA" id="ARBA00023034"/>
    </source>
</evidence>
<evidence type="ECO:0000256" key="1">
    <source>
        <dbReference type="ARBA" id="ARBA00004447"/>
    </source>
</evidence>
<evidence type="ECO:0000256" key="8">
    <source>
        <dbReference type="ARBA" id="ARBA00022989"/>
    </source>
</evidence>
<feature type="domain" description="Fucosyltransferase N-terminal" evidence="15">
    <location>
        <begin position="123"/>
        <end position="236"/>
    </location>
</feature>
<dbReference type="PANTHER" id="PTHR48438:SF1">
    <property type="entry name" value="ALPHA-(1,3)-FUCOSYLTRANSFERASE C-RELATED"/>
    <property type="match status" value="1"/>
</dbReference>
<evidence type="ECO:0000256" key="6">
    <source>
        <dbReference type="ARBA" id="ARBA00022692"/>
    </source>
</evidence>
<keyword evidence="10 12" id="KW-0472">Membrane</keyword>
<evidence type="ECO:0000259" key="15">
    <source>
        <dbReference type="Pfam" id="PF17039"/>
    </source>
</evidence>
<dbReference type="SUPFAM" id="SSF53756">
    <property type="entry name" value="UDP-Glycosyltransferase/glycogen phosphorylase"/>
    <property type="match status" value="1"/>
</dbReference>
<keyword evidence="17" id="KW-1185">Reference proteome</keyword>
<keyword evidence="5 12" id="KW-0808">Transferase</keyword>
<dbReference type="Proteomes" id="UP000299102">
    <property type="component" value="Unassembled WGS sequence"/>
</dbReference>
<comment type="subcellular location">
    <subcellularLocation>
        <location evidence="1 12">Golgi apparatus</location>
        <location evidence="1 12">Golgi stack membrane</location>
        <topology evidence="1 12">Single-pass type II membrane protein</topology>
    </subcellularLocation>
</comment>
<dbReference type="InterPro" id="IPR001503">
    <property type="entry name" value="Glyco_trans_10"/>
</dbReference>
<evidence type="ECO:0000256" key="4">
    <source>
        <dbReference type="ARBA" id="ARBA00022676"/>
    </source>
</evidence>
<evidence type="ECO:0000256" key="3">
    <source>
        <dbReference type="ARBA" id="ARBA00008919"/>
    </source>
</evidence>
<evidence type="ECO:0000313" key="16">
    <source>
        <dbReference type="EMBL" id="GBP71068.1"/>
    </source>
</evidence>
<dbReference type="Gene3D" id="3.40.50.11660">
    <property type="entry name" value="Glycosyl transferase family 10, C-terminal domain"/>
    <property type="match status" value="1"/>
</dbReference>
<reference evidence="16 17" key="1">
    <citation type="journal article" date="2019" name="Commun. Biol.">
        <title>The bagworm genome reveals a unique fibroin gene that provides high tensile strength.</title>
        <authorList>
            <person name="Kono N."/>
            <person name="Nakamura H."/>
            <person name="Ohtoshi R."/>
            <person name="Tomita M."/>
            <person name="Numata K."/>
            <person name="Arakawa K."/>
        </authorList>
    </citation>
    <scope>NUCLEOTIDE SEQUENCE [LARGE SCALE GENOMIC DNA]</scope>
</reference>